<evidence type="ECO:0000313" key="3">
    <source>
        <dbReference type="Proteomes" id="UP000276133"/>
    </source>
</evidence>
<gene>
    <name evidence="2" type="ORF">BpHYR1_009964</name>
</gene>
<evidence type="ECO:0000313" key="2">
    <source>
        <dbReference type="EMBL" id="RNA11151.1"/>
    </source>
</evidence>
<reference evidence="2 3" key="1">
    <citation type="journal article" date="2018" name="Sci. Rep.">
        <title>Genomic signatures of local adaptation to the degree of environmental predictability in rotifers.</title>
        <authorList>
            <person name="Franch-Gras L."/>
            <person name="Hahn C."/>
            <person name="Garcia-Roger E.M."/>
            <person name="Carmona M.J."/>
            <person name="Serra M."/>
            <person name="Gomez A."/>
        </authorList>
    </citation>
    <scope>NUCLEOTIDE SEQUENCE [LARGE SCALE GENOMIC DNA]</scope>
    <source>
        <strain evidence="2">HYR1</strain>
    </source>
</reference>
<protein>
    <submittedName>
        <fullName evidence="2">Uncharacterized protein</fullName>
    </submittedName>
</protein>
<keyword evidence="1" id="KW-1133">Transmembrane helix</keyword>
<keyword evidence="3" id="KW-1185">Reference proteome</keyword>
<evidence type="ECO:0000256" key="1">
    <source>
        <dbReference type="SAM" id="Phobius"/>
    </source>
</evidence>
<organism evidence="2 3">
    <name type="scientific">Brachionus plicatilis</name>
    <name type="common">Marine rotifer</name>
    <name type="synonym">Brachionus muelleri</name>
    <dbReference type="NCBI Taxonomy" id="10195"/>
    <lineage>
        <taxon>Eukaryota</taxon>
        <taxon>Metazoa</taxon>
        <taxon>Spiralia</taxon>
        <taxon>Gnathifera</taxon>
        <taxon>Rotifera</taxon>
        <taxon>Eurotatoria</taxon>
        <taxon>Monogononta</taxon>
        <taxon>Pseudotrocha</taxon>
        <taxon>Ploima</taxon>
        <taxon>Brachionidae</taxon>
        <taxon>Brachionus</taxon>
    </lineage>
</organism>
<accession>A0A3M7QJG4</accession>
<comment type="caution">
    <text evidence="2">The sequence shown here is derived from an EMBL/GenBank/DDBJ whole genome shotgun (WGS) entry which is preliminary data.</text>
</comment>
<dbReference type="EMBL" id="REGN01006037">
    <property type="protein sequence ID" value="RNA11151.1"/>
    <property type="molecule type" value="Genomic_DNA"/>
</dbReference>
<name>A0A3M7QJG4_BRAPC</name>
<proteinExistence type="predicted"/>
<dbReference type="AlphaFoldDB" id="A0A3M7QJG4"/>
<feature type="transmembrane region" description="Helical" evidence="1">
    <location>
        <begin position="70"/>
        <end position="88"/>
    </location>
</feature>
<keyword evidence="1" id="KW-0472">Membrane</keyword>
<dbReference type="Proteomes" id="UP000276133">
    <property type="component" value="Unassembled WGS sequence"/>
</dbReference>
<sequence>MLNFDHFSPNWAKVFHNKKYNEEQGLLQIQTDNNHLAYILTHIYHLNPDKDHQGKIIEDSNLFFRNSQNLNSAFLFFSLLIFIFTIAIRNAND</sequence>
<keyword evidence="1" id="KW-0812">Transmembrane</keyword>